<gene>
    <name evidence="4" type="ORF">FB554_0565</name>
</gene>
<name>A0A542X9F2_9MICO</name>
<dbReference type="CDD" id="cd01004">
    <property type="entry name" value="PBP2_MidA_like"/>
    <property type="match status" value="1"/>
</dbReference>
<feature type="domain" description="Solute-binding protein family 3/N-terminal" evidence="3">
    <location>
        <begin position="66"/>
        <end position="294"/>
    </location>
</feature>
<dbReference type="SUPFAM" id="SSF53850">
    <property type="entry name" value="Periplasmic binding protein-like II"/>
    <property type="match status" value="1"/>
</dbReference>
<dbReference type="SMART" id="SM00062">
    <property type="entry name" value="PBPb"/>
    <property type="match status" value="1"/>
</dbReference>
<evidence type="ECO:0000313" key="4">
    <source>
        <dbReference type="EMBL" id="TQL32440.1"/>
    </source>
</evidence>
<feature type="signal peptide" evidence="2">
    <location>
        <begin position="1"/>
        <end position="25"/>
    </location>
</feature>
<dbReference type="OrthoDB" id="4633994at2"/>
<proteinExistence type="predicted"/>
<dbReference type="PANTHER" id="PTHR35936:SF17">
    <property type="entry name" value="ARGININE-BINDING EXTRACELLULAR PROTEIN ARTP"/>
    <property type="match status" value="1"/>
</dbReference>
<organism evidence="4 5">
    <name type="scientific">Barrientosiimonas humi</name>
    <dbReference type="NCBI Taxonomy" id="999931"/>
    <lineage>
        <taxon>Bacteria</taxon>
        <taxon>Bacillati</taxon>
        <taxon>Actinomycetota</taxon>
        <taxon>Actinomycetes</taxon>
        <taxon>Micrococcales</taxon>
        <taxon>Dermacoccaceae</taxon>
        <taxon>Barrientosiimonas</taxon>
    </lineage>
</organism>
<dbReference type="InterPro" id="IPR001638">
    <property type="entry name" value="Solute-binding_3/MltF_N"/>
</dbReference>
<evidence type="ECO:0000256" key="2">
    <source>
        <dbReference type="SAM" id="SignalP"/>
    </source>
</evidence>
<comment type="caution">
    <text evidence="4">The sequence shown here is derived from an EMBL/GenBank/DDBJ whole genome shotgun (WGS) entry which is preliminary data.</text>
</comment>
<dbReference type="PROSITE" id="PS51257">
    <property type="entry name" value="PROKAR_LIPOPROTEIN"/>
    <property type="match status" value="1"/>
</dbReference>
<keyword evidence="5" id="KW-1185">Reference proteome</keyword>
<evidence type="ECO:0000256" key="1">
    <source>
        <dbReference type="ARBA" id="ARBA00022729"/>
    </source>
</evidence>
<feature type="chain" id="PRO_5022061849" evidence="2">
    <location>
        <begin position="26"/>
        <end position="307"/>
    </location>
</feature>
<protein>
    <submittedName>
        <fullName evidence="4">Polar amino acid transport system substrate-binding protein</fullName>
    </submittedName>
</protein>
<dbReference type="EMBL" id="VFOK01000001">
    <property type="protein sequence ID" value="TQL32440.1"/>
    <property type="molecule type" value="Genomic_DNA"/>
</dbReference>
<keyword evidence="1 2" id="KW-0732">Signal</keyword>
<dbReference type="Proteomes" id="UP000318336">
    <property type="component" value="Unassembled WGS sequence"/>
</dbReference>
<sequence>MRSRTRRPALPIVTAAAAAASLALAACGSDTLEPGGSASSAAPTVSATKDTALAGQVPEKYRSKGTLNVGTDATYPPNEYFDSDGKTIVGMDVELLTAALGKLGLKANFQNAGFDSLILGIKGGKYDLGISSFTINNERKQTVSFTSYFTAGTQWVTAKGNPKKVNPDSPCGLSMSVQKGTVQVTDLQNRSKKCTGEGKQPIKLLIQDNQTRATLDLTSGRVDAMAADLPVSVDAVNKSGGKLELVGKNYDSAPYGVAFPKGDEAFGQALAKAFTAMKSDGSYDKILDKYGTKAGAISTFAVNPATD</sequence>
<evidence type="ECO:0000259" key="3">
    <source>
        <dbReference type="SMART" id="SM00062"/>
    </source>
</evidence>
<dbReference type="AlphaFoldDB" id="A0A542X9F2"/>
<evidence type="ECO:0000313" key="5">
    <source>
        <dbReference type="Proteomes" id="UP000318336"/>
    </source>
</evidence>
<dbReference type="Pfam" id="PF00497">
    <property type="entry name" value="SBP_bac_3"/>
    <property type="match status" value="1"/>
</dbReference>
<dbReference type="Gene3D" id="3.40.190.10">
    <property type="entry name" value="Periplasmic binding protein-like II"/>
    <property type="match status" value="2"/>
</dbReference>
<reference evidence="4 5" key="1">
    <citation type="submission" date="2019-06" db="EMBL/GenBank/DDBJ databases">
        <title>Sequencing the genomes of 1000 actinobacteria strains.</title>
        <authorList>
            <person name="Klenk H.-P."/>
        </authorList>
    </citation>
    <scope>NUCLEOTIDE SEQUENCE [LARGE SCALE GENOMIC DNA]</scope>
    <source>
        <strain evidence="4 5">DSM 24617</strain>
    </source>
</reference>
<dbReference type="RefSeq" id="WP_142004535.1">
    <property type="nucleotide sequence ID" value="NZ_CAJTBP010000001.1"/>
</dbReference>
<dbReference type="PANTHER" id="PTHR35936">
    <property type="entry name" value="MEMBRANE-BOUND LYTIC MUREIN TRANSGLYCOSYLASE F"/>
    <property type="match status" value="1"/>
</dbReference>
<accession>A0A542X9F2</accession>